<sequence>MHEAYVKHTNNPHACVPWRLLIDTFDFIQEDCLPDDLDEFPDPSELISFQVQPIWNLWLACQVKGEPIVMFTRCKKGDLMADVEEKLICHKKGKKKNYVEINEENDSSQSVGEGEGIDTCTVSPGGHLEPQSPAAHTSDKRTQVTPPDSL</sequence>
<accession>A0A0D0DWR4</accession>
<keyword evidence="3" id="KW-1185">Reference proteome</keyword>
<protein>
    <submittedName>
        <fullName evidence="2">Uncharacterized protein</fullName>
    </submittedName>
</protein>
<dbReference type="EMBL" id="KN825495">
    <property type="protein sequence ID" value="KIK90599.1"/>
    <property type="molecule type" value="Genomic_DNA"/>
</dbReference>
<dbReference type="HOGENOM" id="CLU_114210_0_0_1"/>
<evidence type="ECO:0000313" key="3">
    <source>
        <dbReference type="Proteomes" id="UP000054538"/>
    </source>
</evidence>
<dbReference type="InParanoid" id="A0A0D0DWR4"/>
<dbReference type="Proteomes" id="UP000054538">
    <property type="component" value="Unassembled WGS sequence"/>
</dbReference>
<dbReference type="AlphaFoldDB" id="A0A0D0DWR4"/>
<organism evidence="2 3">
    <name type="scientific">Paxillus rubicundulus Ve08.2h10</name>
    <dbReference type="NCBI Taxonomy" id="930991"/>
    <lineage>
        <taxon>Eukaryota</taxon>
        <taxon>Fungi</taxon>
        <taxon>Dikarya</taxon>
        <taxon>Basidiomycota</taxon>
        <taxon>Agaricomycotina</taxon>
        <taxon>Agaricomycetes</taxon>
        <taxon>Agaricomycetidae</taxon>
        <taxon>Boletales</taxon>
        <taxon>Paxilineae</taxon>
        <taxon>Paxillaceae</taxon>
        <taxon>Paxillus</taxon>
    </lineage>
</organism>
<proteinExistence type="predicted"/>
<gene>
    <name evidence="2" type="ORF">PAXRUDRAFT_14254</name>
</gene>
<evidence type="ECO:0000313" key="2">
    <source>
        <dbReference type="EMBL" id="KIK90599.1"/>
    </source>
</evidence>
<reference evidence="2 3" key="1">
    <citation type="submission" date="2014-04" db="EMBL/GenBank/DDBJ databases">
        <authorList>
            <consortium name="DOE Joint Genome Institute"/>
            <person name="Kuo A."/>
            <person name="Kohler A."/>
            <person name="Jargeat P."/>
            <person name="Nagy L.G."/>
            <person name="Floudas D."/>
            <person name="Copeland A."/>
            <person name="Barry K.W."/>
            <person name="Cichocki N."/>
            <person name="Veneault-Fourrey C."/>
            <person name="LaButti K."/>
            <person name="Lindquist E.A."/>
            <person name="Lipzen A."/>
            <person name="Lundell T."/>
            <person name="Morin E."/>
            <person name="Murat C."/>
            <person name="Sun H."/>
            <person name="Tunlid A."/>
            <person name="Henrissat B."/>
            <person name="Grigoriev I.V."/>
            <person name="Hibbett D.S."/>
            <person name="Martin F."/>
            <person name="Nordberg H.P."/>
            <person name="Cantor M.N."/>
            <person name="Hua S.X."/>
        </authorList>
    </citation>
    <scope>NUCLEOTIDE SEQUENCE [LARGE SCALE GENOMIC DNA]</scope>
    <source>
        <strain evidence="2 3">Ve08.2h10</strain>
    </source>
</reference>
<name>A0A0D0DWR4_9AGAM</name>
<evidence type="ECO:0000256" key="1">
    <source>
        <dbReference type="SAM" id="MobiDB-lite"/>
    </source>
</evidence>
<feature type="region of interest" description="Disordered" evidence="1">
    <location>
        <begin position="99"/>
        <end position="150"/>
    </location>
</feature>
<reference evidence="3" key="2">
    <citation type="submission" date="2015-01" db="EMBL/GenBank/DDBJ databases">
        <title>Evolutionary Origins and Diversification of the Mycorrhizal Mutualists.</title>
        <authorList>
            <consortium name="DOE Joint Genome Institute"/>
            <consortium name="Mycorrhizal Genomics Consortium"/>
            <person name="Kohler A."/>
            <person name="Kuo A."/>
            <person name="Nagy L.G."/>
            <person name="Floudas D."/>
            <person name="Copeland A."/>
            <person name="Barry K.W."/>
            <person name="Cichocki N."/>
            <person name="Veneault-Fourrey C."/>
            <person name="LaButti K."/>
            <person name="Lindquist E.A."/>
            <person name="Lipzen A."/>
            <person name="Lundell T."/>
            <person name="Morin E."/>
            <person name="Murat C."/>
            <person name="Riley R."/>
            <person name="Ohm R."/>
            <person name="Sun H."/>
            <person name="Tunlid A."/>
            <person name="Henrissat B."/>
            <person name="Grigoriev I.V."/>
            <person name="Hibbett D.S."/>
            <person name="Martin F."/>
        </authorList>
    </citation>
    <scope>NUCLEOTIDE SEQUENCE [LARGE SCALE GENOMIC DNA]</scope>
    <source>
        <strain evidence="3">Ve08.2h10</strain>
    </source>
</reference>